<dbReference type="AlphaFoldDB" id="A0A6G4VBU7"/>
<dbReference type="InterPro" id="IPR024072">
    <property type="entry name" value="DHFR-like_dom_sf"/>
</dbReference>
<gene>
    <name evidence="2" type="ORF">G5C60_29055</name>
</gene>
<evidence type="ECO:0000259" key="1">
    <source>
        <dbReference type="Pfam" id="PF01872"/>
    </source>
</evidence>
<dbReference type="InterPro" id="IPR050765">
    <property type="entry name" value="Riboflavin_Biosynth_HTPR"/>
</dbReference>
<dbReference type="GO" id="GO:0008703">
    <property type="term" value="F:5-amino-6-(5-phosphoribosylamino)uracil reductase activity"/>
    <property type="evidence" value="ECO:0007669"/>
    <property type="project" value="InterPro"/>
</dbReference>
<proteinExistence type="predicted"/>
<evidence type="ECO:0000313" key="3">
    <source>
        <dbReference type="Proteomes" id="UP000472335"/>
    </source>
</evidence>
<name>A0A6G4VBU7_9ACTN</name>
<evidence type="ECO:0000313" key="2">
    <source>
        <dbReference type="EMBL" id="NGO11536.1"/>
    </source>
</evidence>
<sequence>MRKLVLKISVSVDGFVGTDSGSVDWIFASLTDDATAWLAQTLREAGTHIMGRTAYLGMAAHWPTSTEVFAAPMNNIPKVVFSRTLKDADWAGSRIADGDLATEIARLKQQPGKDILAHGGAGFARSLSRLRLVDEYRLLVHPVVLGSGLPMFADPMDLRLINTTAFSGGAIAHVYRPA</sequence>
<feature type="domain" description="Bacterial bifunctional deaminase-reductase C-terminal" evidence="1">
    <location>
        <begin position="2"/>
        <end position="167"/>
    </location>
</feature>
<comment type="caution">
    <text evidence="2">The sequence shown here is derived from an EMBL/GenBank/DDBJ whole genome shotgun (WGS) entry which is preliminary data.</text>
</comment>
<dbReference type="GO" id="GO:0009231">
    <property type="term" value="P:riboflavin biosynthetic process"/>
    <property type="evidence" value="ECO:0007669"/>
    <property type="project" value="InterPro"/>
</dbReference>
<dbReference type="Proteomes" id="UP000472335">
    <property type="component" value="Unassembled WGS sequence"/>
</dbReference>
<dbReference type="PANTHER" id="PTHR38011">
    <property type="entry name" value="DIHYDROFOLATE REDUCTASE FAMILY PROTEIN (AFU_ORTHOLOGUE AFUA_8G06820)"/>
    <property type="match status" value="1"/>
</dbReference>
<dbReference type="PANTHER" id="PTHR38011:SF11">
    <property type="entry name" value="2,5-DIAMINO-6-RIBOSYLAMINO-4(3H)-PYRIMIDINONE 5'-PHOSPHATE REDUCTASE"/>
    <property type="match status" value="1"/>
</dbReference>
<protein>
    <submittedName>
        <fullName evidence="2">Dihydrofolate reductase</fullName>
    </submittedName>
</protein>
<dbReference type="RefSeq" id="WP_165263893.1">
    <property type="nucleotide sequence ID" value="NZ_JAAKZY010000107.1"/>
</dbReference>
<dbReference type="SUPFAM" id="SSF53597">
    <property type="entry name" value="Dihydrofolate reductase-like"/>
    <property type="match status" value="1"/>
</dbReference>
<dbReference type="Gene3D" id="3.40.430.10">
    <property type="entry name" value="Dihydrofolate Reductase, subunit A"/>
    <property type="match status" value="1"/>
</dbReference>
<dbReference type="InterPro" id="IPR002734">
    <property type="entry name" value="RibDG_C"/>
</dbReference>
<accession>A0A6G4VBU7</accession>
<keyword evidence="3" id="KW-1185">Reference proteome</keyword>
<reference evidence="2 3" key="1">
    <citation type="submission" date="2020-02" db="EMBL/GenBank/DDBJ databases">
        <title>Whole-genome analyses of novel actinobacteria.</title>
        <authorList>
            <person name="Sahin N."/>
            <person name="Gencbay T."/>
        </authorList>
    </citation>
    <scope>NUCLEOTIDE SEQUENCE [LARGE SCALE GENOMIC DNA]</scope>
    <source>
        <strain evidence="2 3">HC44</strain>
    </source>
</reference>
<organism evidence="2 3">
    <name type="scientific">Streptomyces scabichelini</name>
    <dbReference type="NCBI Taxonomy" id="2711217"/>
    <lineage>
        <taxon>Bacteria</taxon>
        <taxon>Bacillati</taxon>
        <taxon>Actinomycetota</taxon>
        <taxon>Actinomycetes</taxon>
        <taxon>Kitasatosporales</taxon>
        <taxon>Streptomycetaceae</taxon>
        <taxon>Streptomyces</taxon>
    </lineage>
</organism>
<dbReference type="EMBL" id="JAAKZY010000107">
    <property type="protein sequence ID" value="NGO11536.1"/>
    <property type="molecule type" value="Genomic_DNA"/>
</dbReference>
<dbReference type="Pfam" id="PF01872">
    <property type="entry name" value="RibD_C"/>
    <property type="match status" value="1"/>
</dbReference>